<dbReference type="InterPro" id="IPR046357">
    <property type="entry name" value="PPIase_dom_sf"/>
</dbReference>
<evidence type="ECO:0000256" key="6">
    <source>
        <dbReference type="PROSITE-ProRule" id="PRU00277"/>
    </source>
</evidence>
<evidence type="ECO:0000313" key="8">
    <source>
        <dbReference type="EMBL" id="OAF56266.2"/>
    </source>
</evidence>
<comment type="catalytic activity">
    <reaction evidence="1 6">
        <text>[protein]-peptidylproline (omega=180) = [protein]-peptidylproline (omega=0)</text>
        <dbReference type="Rhea" id="RHEA:16237"/>
        <dbReference type="Rhea" id="RHEA-COMP:10747"/>
        <dbReference type="Rhea" id="RHEA-COMP:10748"/>
        <dbReference type="ChEBI" id="CHEBI:83833"/>
        <dbReference type="ChEBI" id="CHEBI:83834"/>
        <dbReference type="EC" id="5.2.1.8"/>
    </reaction>
</comment>
<dbReference type="GO" id="GO:0003755">
    <property type="term" value="F:peptidyl-prolyl cis-trans isomerase activity"/>
    <property type="evidence" value="ECO:0007669"/>
    <property type="project" value="UniProtKB-KW"/>
</dbReference>
<dbReference type="InterPro" id="IPR001179">
    <property type="entry name" value="PPIase_FKBP_dom"/>
</dbReference>
<dbReference type="AlphaFoldDB" id="A0A177A260"/>
<comment type="similarity">
    <text evidence="5">Belongs to the FKBP-type PPIase family. FKBP1 subfamily.</text>
</comment>
<dbReference type="FunFam" id="3.10.50.40:FF:000006">
    <property type="entry name" value="Peptidyl-prolyl cis-trans isomerase"/>
    <property type="match status" value="1"/>
</dbReference>
<organism evidence="8">
    <name type="scientific">Pseudogymnoascus destructans</name>
    <dbReference type="NCBI Taxonomy" id="655981"/>
    <lineage>
        <taxon>Eukaryota</taxon>
        <taxon>Fungi</taxon>
        <taxon>Dikarya</taxon>
        <taxon>Ascomycota</taxon>
        <taxon>Pezizomycotina</taxon>
        <taxon>Leotiomycetes</taxon>
        <taxon>Thelebolales</taxon>
        <taxon>Thelebolaceae</taxon>
        <taxon>Pseudogymnoascus</taxon>
    </lineage>
</organism>
<protein>
    <recommendedName>
        <fullName evidence="2 6">peptidylprolyl isomerase</fullName>
        <ecNumber evidence="2 6">5.2.1.8</ecNumber>
    </recommendedName>
</protein>
<evidence type="ECO:0000256" key="5">
    <source>
        <dbReference type="ARBA" id="ARBA00038106"/>
    </source>
</evidence>
<evidence type="ECO:0000256" key="4">
    <source>
        <dbReference type="ARBA" id="ARBA00023235"/>
    </source>
</evidence>
<evidence type="ECO:0000259" key="7">
    <source>
        <dbReference type="PROSITE" id="PS50059"/>
    </source>
</evidence>
<dbReference type="Pfam" id="PF00254">
    <property type="entry name" value="FKBP_C"/>
    <property type="match status" value="1"/>
</dbReference>
<dbReference type="PANTHER" id="PTHR10516:SF443">
    <property type="entry name" value="FK506-BINDING PROTEIN 59-RELATED"/>
    <property type="match status" value="1"/>
</dbReference>
<dbReference type="GO" id="GO:0005737">
    <property type="term" value="C:cytoplasm"/>
    <property type="evidence" value="ECO:0007669"/>
    <property type="project" value="TreeGrafter"/>
</dbReference>
<dbReference type="eggNOG" id="KOG0544">
    <property type="taxonomic scope" value="Eukaryota"/>
</dbReference>
<dbReference type="SUPFAM" id="SSF54534">
    <property type="entry name" value="FKBP-like"/>
    <property type="match status" value="1"/>
</dbReference>
<dbReference type="EMBL" id="KV441404">
    <property type="protein sequence ID" value="OAF56266.2"/>
    <property type="molecule type" value="Genomic_DNA"/>
</dbReference>
<proteinExistence type="inferred from homology"/>
<dbReference type="InterPro" id="IPR050689">
    <property type="entry name" value="FKBP-type_PPIase"/>
</dbReference>
<accession>A0A177A260</accession>
<dbReference type="EC" id="5.2.1.8" evidence="2 6"/>
<evidence type="ECO:0000256" key="2">
    <source>
        <dbReference type="ARBA" id="ARBA00013194"/>
    </source>
</evidence>
<reference evidence="8" key="1">
    <citation type="submission" date="2016-03" db="EMBL/GenBank/DDBJ databases">
        <title>Updated assembly of Pseudogymnoascus destructans, the fungus causing white-nose syndrome of bats.</title>
        <authorList>
            <person name="Palmer J.M."/>
            <person name="Drees K.P."/>
            <person name="Foster J.T."/>
            <person name="Lindner D.L."/>
        </authorList>
    </citation>
    <scope>NUCLEOTIDE SEQUENCE [LARGE SCALE GENOMIC DNA]</scope>
    <source>
        <strain evidence="8">20631-21</strain>
    </source>
</reference>
<dbReference type="OrthoDB" id="1902587at2759"/>
<dbReference type="VEuPathDB" id="FungiDB:GMDG_04925"/>
<evidence type="ECO:0000256" key="1">
    <source>
        <dbReference type="ARBA" id="ARBA00000971"/>
    </source>
</evidence>
<dbReference type="PROSITE" id="PS50059">
    <property type="entry name" value="FKBP_PPIASE"/>
    <property type="match status" value="1"/>
</dbReference>
<evidence type="ECO:0000256" key="3">
    <source>
        <dbReference type="ARBA" id="ARBA00023110"/>
    </source>
</evidence>
<keyword evidence="4 6" id="KW-0413">Isomerase</keyword>
<keyword evidence="3 6" id="KW-0697">Rotamase</keyword>
<dbReference type="GeneID" id="36289916"/>
<dbReference type="PANTHER" id="PTHR10516">
    <property type="entry name" value="PEPTIDYL-PROLYL CIS-TRANS ISOMERASE"/>
    <property type="match status" value="1"/>
</dbReference>
<dbReference type="Proteomes" id="UP000077154">
    <property type="component" value="Unassembled WGS sequence"/>
</dbReference>
<name>A0A177A260_9PEZI</name>
<sequence>MFFTRLAPRVSSFSFSFSTRSISRTNPFTNTSQRTFSQTAAIMGVTKTTTQEGTGAQPQKNQTVTIEYTGYLKKADGSKGTVFDSSVGKSDFRTPIGVGRVIRGWDEGVVNMKVGEKATLDITADYAYGSQGFPGAIPPNSDLIFDVWLKAIN</sequence>
<dbReference type="Gene3D" id="3.10.50.40">
    <property type="match status" value="1"/>
</dbReference>
<dbReference type="RefSeq" id="XP_024321562.1">
    <property type="nucleotide sequence ID" value="XM_024470449.1"/>
</dbReference>
<feature type="domain" description="PPIase FKBP-type" evidence="7">
    <location>
        <begin position="61"/>
        <end position="153"/>
    </location>
</feature>
<gene>
    <name evidence="8" type="primary">FPR1</name>
    <name evidence="8" type="ORF">VC83_06864</name>
</gene>